<proteinExistence type="predicted"/>
<dbReference type="Proteomes" id="UP000035425">
    <property type="component" value="Unassembled WGS sequence"/>
</dbReference>
<protein>
    <submittedName>
        <fullName evidence="2">Uncharacterized protein</fullName>
    </submittedName>
</protein>
<reference evidence="2 3" key="1">
    <citation type="submission" date="2014-12" db="EMBL/GenBank/DDBJ databases">
        <title>Frankia sp. BMG5.1 draft genome.</title>
        <authorList>
            <person name="Gtari M."/>
            <person name="Ghodhbane-Gtari F."/>
            <person name="Nouioui I."/>
            <person name="Ktari A."/>
            <person name="Hezbri K."/>
            <person name="Mimouni W."/>
            <person name="Sbissi I."/>
            <person name="Ayari A."/>
            <person name="Yamanaka T."/>
            <person name="Normand P."/>
            <person name="Tisa L.S."/>
            <person name="Boudabous A."/>
        </authorList>
    </citation>
    <scope>NUCLEOTIDE SEQUENCE [LARGE SCALE GENOMIC DNA]</scope>
    <source>
        <strain evidence="2 3">BMG5.1</strain>
    </source>
</reference>
<keyword evidence="3" id="KW-1185">Reference proteome</keyword>
<evidence type="ECO:0000256" key="1">
    <source>
        <dbReference type="SAM" id="MobiDB-lite"/>
    </source>
</evidence>
<sequence>MTGDRESDPPETTSGCPLPVTGPDPDGGDCAVTIYPADRPVDVMRAWAALPDGLGFAEAFGDVEVILVFRPFDRLLSGELPAPD</sequence>
<feature type="region of interest" description="Disordered" evidence="1">
    <location>
        <begin position="1"/>
        <end position="27"/>
    </location>
</feature>
<accession>A0ABR5EYJ7</accession>
<evidence type="ECO:0000313" key="2">
    <source>
        <dbReference type="EMBL" id="KLL09540.1"/>
    </source>
</evidence>
<evidence type="ECO:0000313" key="3">
    <source>
        <dbReference type="Proteomes" id="UP000035425"/>
    </source>
</evidence>
<name>A0ABR5EYJ7_9ACTN</name>
<comment type="caution">
    <text evidence="2">The sequence shown here is derived from an EMBL/GenBank/DDBJ whole genome shotgun (WGS) entry which is preliminary data.</text>
</comment>
<gene>
    <name evidence="2" type="ORF">FrCorBMG51_24190</name>
</gene>
<organism evidence="2 3">
    <name type="scientific">Protofrankia coriariae</name>
    <dbReference type="NCBI Taxonomy" id="1562887"/>
    <lineage>
        <taxon>Bacteria</taxon>
        <taxon>Bacillati</taxon>
        <taxon>Actinomycetota</taxon>
        <taxon>Actinomycetes</taxon>
        <taxon>Frankiales</taxon>
        <taxon>Frankiaceae</taxon>
        <taxon>Protofrankia</taxon>
    </lineage>
</organism>
<dbReference type="EMBL" id="JWIO01000085">
    <property type="protein sequence ID" value="KLL09540.1"/>
    <property type="molecule type" value="Genomic_DNA"/>
</dbReference>